<keyword evidence="2" id="KW-1185">Reference proteome</keyword>
<dbReference type="OrthoDB" id="9785438at2"/>
<organism evidence="1 2">
    <name type="scientific">Gelidibacter algens</name>
    <dbReference type="NCBI Taxonomy" id="49280"/>
    <lineage>
        <taxon>Bacteria</taxon>
        <taxon>Pseudomonadati</taxon>
        <taxon>Bacteroidota</taxon>
        <taxon>Flavobacteriia</taxon>
        <taxon>Flavobacteriales</taxon>
        <taxon>Flavobacteriaceae</taxon>
        <taxon>Gelidibacter</taxon>
    </lineage>
</organism>
<dbReference type="PANTHER" id="PTHR33639">
    <property type="entry name" value="THIOL-DISULFIDE OXIDOREDUCTASE DCC"/>
    <property type="match status" value="1"/>
</dbReference>
<gene>
    <name evidence="1" type="ORF">LX77_00900</name>
</gene>
<dbReference type="RefSeq" id="WP_066431325.1">
    <property type="nucleotide sequence ID" value="NZ_LZRN01000006.1"/>
</dbReference>
<dbReference type="STRING" id="49280.A9996_04330"/>
<dbReference type="Proteomes" id="UP000248987">
    <property type="component" value="Unassembled WGS sequence"/>
</dbReference>
<dbReference type="Pfam" id="PF04134">
    <property type="entry name" value="DCC1-like"/>
    <property type="match status" value="1"/>
</dbReference>
<dbReference type="GO" id="GO:0015035">
    <property type="term" value="F:protein-disulfide reductase activity"/>
    <property type="evidence" value="ECO:0007669"/>
    <property type="project" value="InterPro"/>
</dbReference>
<accession>A0A1A7R4U9</accession>
<dbReference type="InterPro" id="IPR052927">
    <property type="entry name" value="DCC_oxidoreductase"/>
</dbReference>
<dbReference type="AlphaFoldDB" id="A0A1A7R4U9"/>
<name>A0A1A7R4U9_9FLAO</name>
<dbReference type="EMBL" id="QLLQ01000002">
    <property type="protein sequence ID" value="RAJ26645.1"/>
    <property type="molecule type" value="Genomic_DNA"/>
</dbReference>
<evidence type="ECO:0000313" key="2">
    <source>
        <dbReference type="Proteomes" id="UP000248987"/>
    </source>
</evidence>
<reference evidence="1 2" key="1">
    <citation type="submission" date="2018-06" db="EMBL/GenBank/DDBJ databases">
        <title>Genomic Encyclopedia of Archaeal and Bacterial Type Strains, Phase II (KMG-II): from individual species to whole genera.</title>
        <authorList>
            <person name="Goeker M."/>
        </authorList>
    </citation>
    <scope>NUCLEOTIDE SEQUENCE [LARGE SCALE GENOMIC DNA]</scope>
    <source>
        <strain evidence="1 2">DSM 12408</strain>
    </source>
</reference>
<comment type="caution">
    <text evidence="1">The sequence shown here is derived from an EMBL/GenBank/DDBJ whole genome shotgun (WGS) entry which is preliminary data.</text>
</comment>
<protein>
    <submittedName>
        <fullName evidence="1">Putative DCC family thiol-disulfide oxidoreductase YuxK</fullName>
    </submittedName>
</protein>
<sequence length="138" mass="15976">MALNLGNNKQLILFDGVCNLCDASVQYIVKHDQHDMFRYTALQSDVGKEIIETFNIDTAKMDSILLYSVEKGIYYKSTAALKIASQLGFPRNLMAIFLIVPPFIRNWVYDYIAKNRYEWYGKKEECMIPTAELKSKFL</sequence>
<evidence type="ECO:0000313" key="1">
    <source>
        <dbReference type="EMBL" id="RAJ26645.1"/>
    </source>
</evidence>
<dbReference type="PANTHER" id="PTHR33639:SF2">
    <property type="entry name" value="DUF393 DOMAIN-CONTAINING PROTEIN"/>
    <property type="match status" value="1"/>
</dbReference>
<dbReference type="InterPro" id="IPR007263">
    <property type="entry name" value="DCC1-like"/>
</dbReference>
<proteinExistence type="predicted"/>